<proteinExistence type="predicted"/>
<accession>A0ABR7M868</accession>
<evidence type="ECO:0000313" key="4">
    <source>
        <dbReference type="Proteomes" id="UP000765802"/>
    </source>
</evidence>
<dbReference type="InterPro" id="IPR032740">
    <property type="entry name" value="GxDLY"/>
</dbReference>
<dbReference type="Gene3D" id="3.40.50.1110">
    <property type="entry name" value="SGNH hydrolase"/>
    <property type="match status" value="1"/>
</dbReference>
<dbReference type="EMBL" id="MBUA01000012">
    <property type="protein sequence ID" value="MBC6491202.1"/>
    <property type="molecule type" value="Genomic_DNA"/>
</dbReference>
<evidence type="ECO:0000259" key="1">
    <source>
        <dbReference type="Pfam" id="PF14606"/>
    </source>
</evidence>
<organism evidence="3 4">
    <name type="scientific">Flavihumibacter stibioxidans</name>
    <dbReference type="NCBI Taxonomy" id="1834163"/>
    <lineage>
        <taxon>Bacteria</taxon>
        <taxon>Pseudomonadati</taxon>
        <taxon>Bacteroidota</taxon>
        <taxon>Chitinophagia</taxon>
        <taxon>Chitinophagales</taxon>
        <taxon>Chitinophagaceae</taxon>
        <taxon>Flavihumibacter</taxon>
    </lineage>
</organism>
<evidence type="ECO:0008006" key="5">
    <source>
        <dbReference type="Google" id="ProtNLM"/>
    </source>
</evidence>
<dbReference type="InterPro" id="IPR013830">
    <property type="entry name" value="SGNH_hydro"/>
</dbReference>
<evidence type="ECO:0000313" key="3">
    <source>
        <dbReference type="EMBL" id="MBC6491202.1"/>
    </source>
</evidence>
<gene>
    <name evidence="3" type="ORF">BC349_09175</name>
</gene>
<sequence length="377" mass="41477">MERVHNYLLTTLVLLVAGFGLQAQVPTALKWWDPLTESTGAIGGRGWTSGLESPYDRLPAKAEAMVRKEVWSLSRQSAGLFVRFRSDAKYIVVRYAVNGALAMNHMPATGVSGIDLYARDASGNWNWAPGNFRFGDTIIYTFSNLRWSGKEADFHLYLPLYNSVKWLQVGVPESNLFQPLPATLEKPVVVYGTSIAQGGCASRPGLAWTNILERRLGKTVINLGFSGNGRLEDSVLHLLAEIDAAVYVLDCIPNLTTSSGPDGSDLKNKIRHAVKVLRSRRPGVPIILTEHSGGTAAHFMDSSRQELFRSVSLITLNTYNTMKTAGVDNIYHLSSAQINLTQDGTVDGVHPNDIGMMSHAIAYEKLIRAILSKDRKY</sequence>
<dbReference type="SUPFAM" id="SSF52266">
    <property type="entry name" value="SGNH hydrolase"/>
    <property type="match status" value="1"/>
</dbReference>
<keyword evidence="4" id="KW-1185">Reference proteome</keyword>
<feature type="domain" description="SGNH hydrolase-type esterase" evidence="1">
    <location>
        <begin position="185"/>
        <end position="368"/>
    </location>
</feature>
<dbReference type="Gene3D" id="2.60.120.260">
    <property type="entry name" value="Galactose-binding domain-like"/>
    <property type="match status" value="1"/>
</dbReference>
<protein>
    <recommendedName>
        <fullName evidence="5">Hydrolase</fullName>
    </recommendedName>
</protein>
<evidence type="ECO:0000259" key="2">
    <source>
        <dbReference type="Pfam" id="PF14607"/>
    </source>
</evidence>
<comment type="caution">
    <text evidence="3">The sequence shown here is derived from an EMBL/GenBank/DDBJ whole genome shotgun (WGS) entry which is preliminary data.</text>
</comment>
<dbReference type="Pfam" id="PF14607">
    <property type="entry name" value="GxDLY"/>
    <property type="match status" value="1"/>
</dbReference>
<dbReference type="Proteomes" id="UP000765802">
    <property type="component" value="Unassembled WGS sequence"/>
</dbReference>
<dbReference type="RefSeq" id="WP_187256518.1">
    <property type="nucleotide sequence ID" value="NZ_JBHULF010000014.1"/>
</dbReference>
<reference evidence="3 4" key="1">
    <citation type="submission" date="2016-07" db="EMBL/GenBank/DDBJ databases">
        <title>Genome analysis of Flavihumibacter stibioxidans YS-17.</title>
        <authorList>
            <person name="Shi K."/>
            <person name="Han Y."/>
            <person name="Wang G."/>
        </authorList>
    </citation>
    <scope>NUCLEOTIDE SEQUENCE [LARGE SCALE GENOMIC DNA]</scope>
    <source>
        <strain evidence="3 4">YS-17</strain>
    </source>
</reference>
<dbReference type="InterPro" id="IPR036514">
    <property type="entry name" value="SGNH_hydro_sf"/>
</dbReference>
<dbReference type="Pfam" id="PF14606">
    <property type="entry name" value="Lipase_GDSL_3"/>
    <property type="match status" value="1"/>
</dbReference>
<name>A0ABR7M868_9BACT</name>
<feature type="domain" description="SGNH hydrolase-type esterase N-terminal" evidence="2">
    <location>
        <begin position="29"/>
        <end position="175"/>
    </location>
</feature>